<keyword evidence="2" id="KW-1185">Reference proteome</keyword>
<dbReference type="EMBL" id="CZCU02000153">
    <property type="protein sequence ID" value="VXD22991.1"/>
    <property type="molecule type" value="Genomic_DNA"/>
</dbReference>
<dbReference type="AlphaFoldDB" id="A0A7Z9BXJ3"/>
<evidence type="ECO:0000313" key="2">
    <source>
        <dbReference type="Proteomes" id="UP000184550"/>
    </source>
</evidence>
<proteinExistence type="predicted"/>
<reference evidence="1" key="1">
    <citation type="submission" date="2019-10" db="EMBL/GenBank/DDBJ databases">
        <authorList>
            <consortium name="Genoscope - CEA"/>
            <person name="William W."/>
        </authorList>
    </citation>
    <scope>NUCLEOTIDE SEQUENCE [LARGE SCALE GENOMIC DNA]</scope>
    <source>
        <strain evidence="1">BBR_PRJEB10992</strain>
    </source>
</reference>
<protein>
    <submittedName>
        <fullName evidence="1">Uncharacterized protein</fullName>
    </submittedName>
</protein>
<dbReference type="Proteomes" id="UP000184550">
    <property type="component" value="Unassembled WGS sequence"/>
</dbReference>
<comment type="caution">
    <text evidence="1">The sequence shown here is derived from an EMBL/GenBank/DDBJ whole genome shotgun (WGS) entry which is preliminary data.</text>
</comment>
<organism evidence="1 2">
    <name type="scientific">Planktothrix serta PCC 8927</name>
    <dbReference type="NCBI Taxonomy" id="671068"/>
    <lineage>
        <taxon>Bacteria</taxon>
        <taxon>Bacillati</taxon>
        <taxon>Cyanobacteriota</taxon>
        <taxon>Cyanophyceae</taxon>
        <taxon>Oscillatoriophycideae</taxon>
        <taxon>Oscillatoriales</taxon>
        <taxon>Microcoleaceae</taxon>
        <taxon>Planktothrix</taxon>
    </lineage>
</organism>
<name>A0A7Z9BXJ3_9CYAN</name>
<evidence type="ECO:0000313" key="1">
    <source>
        <dbReference type="EMBL" id="VXD22991.1"/>
    </source>
</evidence>
<gene>
    <name evidence="1" type="ORF">PL8927_760223</name>
</gene>
<accession>A0A7Z9BXJ3</accession>
<sequence>MYISTLKDGACALMEHPTIDLILAIETVSLGKQTTTESIEAQRKKKTSTWTDDCRWF</sequence>